<reference evidence="5" key="3">
    <citation type="journal article" date="2017" name="J. Biol. Chem.">
        <title>ChaC2, an enzyme for slow turnover of cytosolic glutathione.</title>
        <authorList>
            <person name="Kaur A."/>
            <person name="Gautam R."/>
            <person name="Srivastava R."/>
            <person name="Chandel A."/>
            <person name="Kumar A."/>
            <person name="Karthikeyan S."/>
            <person name="Bachhawat A.K."/>
        </authorList>
    </citation>
    <scope>NUCLEOTIDE SEQUENCE</scope>
</reference>
<organism evidence="4 5">
    <name type="scientific">Derxia gummosa DSM 723</name>
    <dbReference type="NCBI Taxonomy" id="1121388"/>
    <lineage>
        <taxon>Bacteria</taxon>
        <taxon>Pseudomonadati</taxon>
        <taxon>Pseudomonadota</taxon>
        <taxon>Betaproteobacteria</taxon>
        <taxon>Burkholderiales</taxon>
        <taxon>Alcaligenaceae</taxon>
        <taxon>Derxia</taxon>
    </lineage>
</organism>
<protein>
    <recommendedName>
        <fullName evidence="1">glutathione-specific gamma-glutamylcyclotransferase</fullName>
        <ecNumber evidence="1">4.3.2.7</ecNumber>
    </recommendedName>
</protein>
<dbReference type="EC" id="4.3.2.7" evidence="1"/>
<dbReference type="AlphaFoldDB" id="A0A8B6XBV4"/>
<feature type="region of interest" description="Disordered" evidence="3">
    <location>
        <begin position="1"/>
        <end position="41"/>
    </location>
</feature>
<dbReference type="GO" id="GO:0005737">
    <property type="term" value="C:cytoplasm"/>
    <property type="evidence" value="ECO:0007669"/>
    <property type="project" value="TreeGrafter"/>
</dbReference>
<dbReference type="RefSeq" id="WP_156924272.1">
    <property type="nucleotide sequence ID" value="NZ_AXWS01000007.1"/>
</dbReference>
<reference evidence="5" key="4">
    <citation type="submission" date="2025-08" db="UniProtKB">
        <authorList>
            <consortium name="RefSeq"/>
        </authorList>
    </citation>
    <scope>IDENTIFICATION</scope>
</reference>
<dbReference type="PANTHER" id="PTHR12192">
    <property type="entry name" value="CATION TRANSPORT PROTEIN CHAC-RELATED"/>
    <property type="match status" value="1"/>
</dbReference>
<name>A0A8B6XBV4_9BURK</name>
<dbReference type="SUPFAM" id="SSF110857">
    <property type="entry name" value="Gamma-glutamyl cyclotransferase-like"/>
    <property type="match status" value="1"/>
</dbReference>
<dbReference type="InterPro" id="IPR036568">
    <property type="entry name" value="GGCT-like_sf"/>
</dbReference>
<dbReference type="PANTHER" id="PTHR12192:SF2">
    <property type="entry name" value="GLUTATHIONE-SPECIFIC GAMMA-GLUTAMYLCYCLOTRANSFERASE 2"/>
    <property type="match status" value="1"/>
</dbReference>
<evidence type="ECO:0000256" key="3">
    <source>
        <dbReference type="SAM" id="MobiDB-lite"/>
    </source>
</evidence>
<keyword evidence="2" id="KW-0456">Lyase</keyword>
<evidence type="ECO:0000256" key="2">
    <source>
        <dbReference type="ARBA" id="ARBA00023239"/>
    </source>
</evidence>
<evidence type="ECO:0000256" key="1">
    <source>
        <dbReference type="ARBA" id="ARBA00012344"/>
    </source>
</evidence>
<keyword evidence="4" id="KW-1185">Reference proteome</keyword>
<reference evidence="5" key="1">
    <citation type="journal article" date="2012" name="EMBO Rep.">
        <title>Mammalian proapoptotic factor ChaC1 and its homologues function as gamma-glutamyl cyclotransferases acting specifically on glutathione.</title>
        <authorList>
            <person name="Kumar A."/>
            <person name="Tikoo S."/>
            <person name="Maity S."/>
            <person name="Sengupta S."/>
            <person name="Sengupta S."/>
            <person name="Kaur A."/>
            <person name="Bachhawat A.K."/>
        </authorList>
    </citation>
    <scope>NUCLEOTIDE SEQUENCE</scope>
</reference>
<dbReference type="InterPro" id="IPR006840">
    <property type="entry name" value="ChaC"/>
</dbReference>
<reference evidence="5" key="2">
    <citation type="journal article" date="2015" name="Biochem. J.">
        <title>Defining the cytosolic pathway of glutathione degradation in Arabidopsis thaliana: role of the ChaC/GCG family of gamma-glutamyl cyclotransferases as glutathione-degrading enzymes and AtLAP1 as the Cys-Gly peptidase.</title>
        <authorList>
            <person name="Kumar S."/>
            <person name="Kaur A."/>
            <person name="Chattopadhyay B."/>
            <person name="Bachhawat A.K."/>
        </authorList>
    </citation>
    <scope>NUCLEOTIDE SEQUENCE</scope>
</reference>
<dbReference type="CDD" id="cd06661">
    <property type="entry name" value="GGCT_like"/>
    <property type="match status" value="1"/>
</dbReference>
<evidence type="ECO:0000313" key="4">
    <source>
        <dbReference type="Proteomes" id="UP000675920"/>
    </source>
</evidence>
<evidence type="ECO:0000313" key="5">
    <source>
        <dbReference type="RefSeq" id="WP_156924272.1"/>
    </source>
</evidence>
<dbReference type="GO" id="GO:0061928">
    <property type="term" value="F:glutathione specific gamma-glutamylcyclotransferase activity"/>
    <property type="evidence" value="ECO:0007669"/>
    <property type="project" value="UniProtKB-EC"/>
</dbReference>
<accession>A0A8B6XBV4</accession>
<dbReference type="Gene3D" id="3.10.490.10">
    <property type="entry name" value="Gamma-glutamyl cyclotransferase-like"/>
    <property type="match status" value="1"/>
</dbReference>
<sequence length="252" mass="27234">MSDRLDHAFVPAAEPPARRDDDAPPCEPAARHDAAPATPAFPPATAPLDLTRIGALIAATPIWDDTRLGASIDATLDGWDGASDVWVFAYGSLIWKPEFAHIEARRARVHGLHRRLCLWSTLTRGTCAAPGLVLGLDAGGSCDGVAYRLPARDVRDAFTRLWQREMKRGSYLPVFLRTRTERGPISALAFAINRELPCYAGHLGDAQVAEVLRRAAHGRCGSSRDYVLHTVAALRGHGIHDAGLERVAALLG</sequence>
<dbReference type="Proteomes" id="UP000675920">
    <property type="component" value="Unplaced"/>
</dbReference>
<dbReference type="OrthoDB" id="9795692at2"/>
<proteinExistence type="predicted"/>
<dbReference type="Pfam" id="PF04752">
    <property type="entry name" value="ChaC"/>
    <property type="match status" value="1"/>
</dbReference>
<dbReference type="InterPro" id="IPR013024">
    <property type="entry name" value="GGCT-like"/>
</dbReference>
<dbReference type="GO" id="GO:0006751">
    <property type="term" value="P:glutathione catabolic process"/>
    <property type="evidence" value="ECO:0007669"/>
    <property type="project" value="InterPro"/>
</dbReference>